<feature type="transmembrane region" description="Helical" evidence="9">
    <location>
        <begin position="194"/>
        <end position="212"/>
    </location>
</feature>
<evidence type="ECO:0000259" key="10">
    <source>
        <dbReference type="Pfam" id="PF01545"/>
    </source>
</evidence>
<dbReference type="Pfam" id="PF01545">
    <property type="entry name" value="Cation_efflux"/>
    <property type="match status" value="1"/>
</dbReference>
<dbReference type="SUPFAM" id="SSF160240">
    <property type="entry name" value="Cation efflux protein cytoplasmic domain-like"/>
    <property type="match status" value="1"/>
</dbReference>
<feature type="transmembrane region" description="Helical" evidence="9">
    <location>
        <begin position="169"/>
        <end position="188"/>
    </location>
</feature>
<name>A0A370DXV0_9GAMM</name>
<keyword evidence="8 9" id="KW-0472">Membrane</keyword>
<dbReference type="AlphaFoldDB" id="A0A370DXV0"/>
<evidence type="ECO:0000256" key="8">
    <source>
        <dbReference type="ARBA" id="ARBA00023136"/>
    </source>
</evidence>
<keyword evidence="6" id="KW-0864">Zinc transport</keyword>
<feature type="domain" description="Cation efflux protein transmembrane" evidence="10">
    <location>
        <begin position="26"/>
        <end position="219"/>
    </location>
</feature>
<comment type="caution">
    <text evidence="12">The sequence shown here is derived from an EMBL/GenBank/DDBJ whole genome shotgun (WGS) entry which is preliminary data.</text>
</comment>
<dbReference type="InterPro" id="IPR058533">
    <property type="entry name" value="Cation_efflux_TM"/>
</dbReference>
<evidence type="ECO:0000256" key="2">
    <source>
        <dbReference type="ARBA" id="ARBA00010212"/>
    </source>
</evidence>
<dbReference type="FunFam" id="1.20.1510.10:FF:000006">
    <property type="entry name" value="Divalent cation efflux transporter"/>
    <property type="match status" value="1"/>
</dbReference>
<evidence type="ECO:0000256" key="3">
    <source>
        <dbReference type="ARBA" id="ARBA00022448"/>
    </source>
</evidence>
<dbReference type="PANTHER" id="PTHR43840:SF15">
    <property type="entry name" value="MITOCHONDRIAL METAL TRANSPORTER 1-RELATED"/>
    <property type="match status" value="1"/>
</dbReference>
<keyword evidence="4" id="KW-0408">Iron</keyword>
<comment type="subcellular location">
    <subcellularLocation>
        <location evidence="1">Membrane</location>
        <topology evidence="1">Multi-pass membrane protein</topology>
    </subcellularLocation>
</comment>
<keyword evidence="4" id="KW-0410">Iron transport</keyword>
<dbReference type="InterPro" id="IPR002524">
    <property type="entry name" value="Cation_efflux"/>
</dbReference>
<organism evidence="12 13">
    <name type="scientific">endosymbiont of Lamellibrachia luymesi</name>
    <dbReference type="NCBI Taxonomy" id="2200907"/>
    <lineage>
        <taxon>Bacteria</taxon>
        <taxon>Pseudomonadati</taxon>
        <taxon>Pseudomonadota</taxon>
        <taxon>Gammaproteobacteria</taxon>
        <taxon>sulfur-oxidizing symbionts</taxon>
    </lineage>
</organism>
<gene>
    <name evidence="12" type="ORF">DIZ79_07055</name>
</gene>
<evidence type="ECO:0000313" key="13">
    <source>
        <dbReference type="Proteomes" id="UP000255508"/>
    </source>
</evidence>
<dbReference type="Gene3D" id="3.30.70.1350">
    <property type="entry name" value="Cation efflux protein, cytoplasmic domain"/>
    <property type="match status" value="1"/>
</dbReference>
<evidence type="ECO:0000256" key="1">
    <source>
        <dbReference type="ARBA" id="ARBA00004141"/>
    </source>
</evidence>
<evidence type="ECO:0000256" key="9">
    <source>
        <dbReference type="SAM" id="Phobius"/>
    </source>
</evidence>
<dbReference type="NCBIfam" id="TIGR01297">
    <property type="entry name" value="CDF"/>
    <property type="match status" value="1"/>
</dbReference>
<evidence type="ECO:0000256" key="5">
    <source>
        <dbReference type="ARBA" id="ARBA00022692"/>
    </source>
</evidence>
<protein>
    <submittedName>
        <fullName evidence="12">Cation transporter</fullName>
    </submittedName>
</protein>
<evidence type="ECO:0000256" key="4">
    <source>
        <dbReference type="ARBA" id="ARBA00022496"/>
    </source>
</evidence>
<dbReference type="Gene3D" id="1.20.1510.10">
    <property type="entry name" value="Cation efflux protein transmembrane domain"/>
    <property type="match status" value="1"/>
</dbReference>
<keyword evidence="3" id="KW-0813">Transport</keyword>
<evidence type="ECO:0000256" key="7">
    <source>
        <dbReference type="ARBA" id="ARBA00022989"/>
    </source>
</evidence>
<dbReference type="PANTHER" id="PTHR43840">
    <property type="entry name" value="MITOCHONDRIAL METAL TRANSPORTER 1-RELATED"/>
    <property type="match status" value="1"/>
</dbReference>
<keyword evidence="7 9" id="KW-1133">Transmembrane helix</keyword>
<accession>A0A370DXV0</accession>
<keyword evidence="5 9" id="KW-0812">Transmembrane</keyword>
<dbReference type="InterPro" id="IPR050291">
    <property type="entry name" value="CDF_Transporter"/>
</dbReference>
<proteinExistence type="inferred from homology"/>
<feature type="transmembrane region" description="Helical" evidence="9">
    <location>
        <begin position="93"/>
        <end position="111"/>
    </location>
</feature>
<keyword evidence="6" id="KW-0406">Ion transport</keyword>
<dbReference type="Pfam" id="PF16916">
    <property type="entry name" value="ZT_dimer"/>
    <property type="match status" value="1"/>
</dbReference>
<dbReference type="GO" id="GO:0006826">
    <property type="term" value="P:iron ion transport"/>
    <property type="evidence" value="ECO:0007669"/>
    <property type="project" value="UniProtKB-KW"/>
</dbReference>
<dbReference type="InterPro" id="IPR027470">
    <property type="entry name" value="Cation_efflux_CTD"/>
</dbReference>
<dbReference type="Proteomes" id="UP000255508">
    <property type="component" value="Unassembled WGS sequence"/>
</dbReference>
<evidence type="ECO:0000256" key="6">
    <source>
        <dbReference type="ARBA" id="ARBA00022906"/>
    </source>
</evidence>
<evidence type="ECO:0000313" key="12">
    <source>
        <dbReference type="EMBL" id="RDH91145.1"/>
    </source>
</evidence>
<dbReference type="GO" id="GO:0008324">
    <property type="term" value="F:monoatomic cation transmembrane transporter activity"/>
    <property type="evidence" value="ECO:0007669"/>
    <property type="project" value="InterPro"/>
</dbReference>
<sequence>MHQHQHQHLHHEMQEARYRETRLAALVGAVVNLVLAFVKILFGWLGQSQSLLADGVHSLSDLLSDALVWFAARHAKEAPDEQHPYGHGRFETAGTMALGALLGLVGLGVIWDAAERLFAPEQLLTPSSFTLYVAAFSILANEGLYHYTQYLAQRINSNLLRANAWHHRSDSISSVVVLVGIGGTLAGLPYLDAIAAVLVGVMIVHIGWNIGWGAMQELVDAGLDEETVMEIRGIIDSVSGVNSIHMLRTRRMGGRASADVHVQVDSWLSVSEGHRIAEVVQTRLINEVEELFDVTVHIDPEDDETNAPCGELPLRQEAERLLDATCRDVACYARRQRLVLHYLSGRIDVDLYLPVDCFKGEKELAQLRQAFQKVFNQSDMFGKIRLWFGE</sequence>
<dbReference type="GO" id="GO:0006829">
    <property type="term" value="P:zinc ion transport"/>
    <property type="evidence" value="ECO:0007669"/>
    <property type="project" value="UniProtKB-KW"/>
</dbReference>
<comment type="similarity">
    <text evidence="2">Belongs to the cation diffusion facilitator (CDF) transporter (TC 2.A.4) family. FieF subfamily.</text>
</comment>
<feature type="domain" description="Cation efflux protein cytoplasmic" evidence="11">
    <location>
        <begin position="223"/>
        <end position="301"/>
    </location>
</feature>
<dbReference type="EMBL" id="QFXD01000130">
    <property type="protein sequence ID" value="RDH91145.1"/>
    <property type="molecule type" value="Genomic_DNA"/>
</dbReference>
<feature type="transmembrane region" description="Helical" evidence="9">
    <location>
        <begin position="23"/>
        <end position="45"/>
    </location>
</feature>
<keyword evidence="6" id="KW-0862">Zinc</keyword>
<dbReference type="InterPro" id="IPR036837">
    <property type="entry name" value="Cation_efflux_CTD_sf"/>
</dbReference>
<dbReference type="SUPFAM" id="SSF161111">
    <property type="entry name" value="Cation efflux protein transmembrane domain-like"/>
    <property type="match status" value="1"/>
</dbReference>
<dbReference type="InterPro" id="IPR027469">
    <property type="entry name" value="Cation_efflux_TMD_sf"/>
</dbReference>
<dbReference type="GO" id="GO:0016020">
    <property type="term" value="C:membrane"/>
    <property type="evidence" value="ECO:0007669"/>
    <property type="project" value="UniProtKB-SubCell"/>
</dbReference>
<evidence type="ECO:0000259" key="11">
    <source>
        <dbReference type="Pfam" id="PF16916"/>
    </source>
</evidence>
<reference evidence="12 13" key="1">
    <citation type="journal article" date="2018" name="ISME J.">
        <title>Endosymbiont genomes yield clues of tubeworm success.</title>
        <authorList>
            <person name="Li Y."/>
            <person name="Liles M.R."/>
            <person name="Halanych K.M."/>
        </authorList>
    </citation>
    <scope>NUCLEOTIDE SEQUENCE [LARGE SCALE GENOMIC DNA]</scope>
    <source>
        <strain evidence="12">A1422</strain>
    </source>
</reference>